<dbReference type="InterPro" id="IPR013324">
    <property type="entry name" value="RNA_pol_sigma_r3/r4-like"/>
</dbReference>
<dbReference type="SUPFAM" id="SSF88946">
    <property type="entry name" value="Sigma2 domain of RNA polymerase sigma factors"/>
    <property type="match status" value="1"/>
</dbReference>
<dbReference type="InterPro" id="IPR013249">
    <property type="entry name" value="RNA_pol_sigma70_r4_t2"/>
</dbReference>
<dbReference type="Gene3D" id="1.10.10.10">
    <property type="entry name" value="Winged helix-like DNA-binding domain superfamily/Winged helix DNA-binding domain"/>
    <property type="match status" value="1"/>
</dbReference>
<gene>
    <name evidence="8" type="ORF">SAMN05216429_10245</name>
</gene>
<dbReference type="InterPro" id="IPR007627">
    <property type="entry name" value="RNA_pol_sigma70_r2"/>
</dbReference>
<feature type="domain" description="RNA polymerase sigma-70 region 2" evidence="6">
    <location>
        <begin position="11"/>
        <end position="74"/>
    </location>
</feature>
<dbReference type="OrthoDB" id="9797134at2"/>
<feature type="domain" description="RNA polymerase sigma factor 70 region 4 type 2" evidence="7">
    <location>
        <begin position="100"/>
        <end position="152"/>
    </location>
</feature>
<comment type="similarity">
    <text evidence="1">Belongs to the sigma-70 factor family. ECF subfamily.</text>
</comment>
<dbReference type="Pfam" id="PF08281">
    <property type="entry name" value="Sigma70_r4_2"/>
    <property type="match status" value="1"/>
</dbReference>
<reference evidence="8 9" key="1">
    <citation type="submission" date="2016-10" db="EMBL/GenBank/DDBJ databases">
        <authorList>
            <person name="de Groot N.N."/>
        </authorList>
    </citation>
    <scope>NUCLEOTIDE SEQUENCE [LARGE SCALE GENOMIC DNA]</scope>
    <source>
        <strain evidence="8 9">IBRC-M 10445</strain>
    </source>
</reference>
<dbReference type="SUPFAM" id="SSF88659">
    <property type="entry name" value="Sigma3 and sigma4 domains of RNA polymerase sigma factors"/>
    <property type="match status" value="1"/>
</dbReference>
<evidence type="ECO:0000256" key="2">
    <source>
        <dbReference type="ARBA" id="ARBA00023015"/>
    </source>
</evidence>
<keyword evidence="9" id="KW-1185">Reference proteome</keyword>
<dbReference type="InterPro" id="IPR013325">
    <property type="entry name" value="RNA_pol_sigma_r2"/>
</dbReference>
<keyword evidence="2" id="KW-0805">Transcription regulation</keyword>
<keyword evidence="3" id="KW-0731">Sigma factor</keyword>
<dbReference type="GO" id="GO:0006352">
    <property type="term" value="P:DNA-templated transcription initiation"/>
    <property type="evidence" value="ECO:0007669"/>
    <property type="project" value="InterPro"/>
</dbReference>
<dbReference type="EMBL" id="FOSC01000002">
    <property type="protein sequence ID" value="SFJ34444.1"/>
    <property type="molecule type" value="Genomic_DNA"/>
</dbReference>
<evidence type="ECO:0000259" key="6">
    <source>
        <dbReference type="Pfam" id="PF04542"/>
    </source>
</evidence>
<evidence type="ECO:0000256" key="1">
    <source>
        <dbReference type="ARBA" id="ARBA00010641"/>
    </source>
</evidence>
<keyword evidence="4" id="KW-0238">DNA-binding</keyword>
<evidence type="ECO:0000313" key="9">
    <source>
        <dbReference type="Proteomes" id="UP000199445"/>
    </source>
</evidence>
<organism evidence="8 9">
    <name type="scientific">Marinobacter persicus</name>
    <dbReference type="NCBI Taxonomy" id="930118"/>
    <lineage>
        <taxon>Bacteria</taxon>
        <taxon>Pseudomonadati</taxon>
        <taxon>Pseudomonadota</taxon>
        <taxon>Gammaproteobacteria</taxon>
        <taxon>Pseudomonadales</taxon>
        <taxon>Marinobacteraceae</taxon>
        <taxon>Marinobacter</taxon>
    </lineage>
</organism>
<evidence type="ECO:0000313" key="8">
    <source>
        <dbReference type="EMBL" id="SFJ34444.1"/>
    </source>
</evidence>
<keyword evidence="5" id="KW-0804">Transcription</keyword>
<dbReference type="InterPro" id="IPR039425">
    <property type="entry name" value="RNA_pol_sigma-70-like"/>
</dbReference>
<dbReference type="PANTHER" id="PTHR43133">
    <property type="entry name" value="RNA POLYMERASE ECF-TYPE SIGMA FACTO"/>
    <property type="match status" value="1"/>
</dbReference>
<dbReference type="GO" id="GO:0003677">
    <property type="term" value="F:DNA binding"/>
    <property type="evidence" value="ECO:0007669"/>
    <property type="project" value="UniProtKB-KW"/>
</dbReference>
<dbReference type="Pfam" id="PF04542">
    <property type="entry name" value="Sigma70_r2"/>
    <property type="match status" value="1"/>
</dbReference>
<dbReference type="Proteomes" id="UP000199445">
    <property type="component" value="Unassembled WGS sequence"/>
</dbReference>
<dbReference type="InterPro" id="IPR036388">
    <property type="entry name" value="WH-like_DNA-bd_sf"/>
</dbReference>
<proteinExistence type="inferred from homology"/>
<dbReference type="GO" id="GO:0016987">
    <property type="term" value="F:sigma factor activity"/>
    <property type="evidence" value="ECO:0007669"/>
    <property type="project" value="UniProtKB-KW"/>
</dbReference>
<accession>A0A1I3QJX5</accession>
<dbReference type="PANTHER" id="PTHR43133:SF8">
    <property type="entry name" value="RNA POLYMERASE SIGMA FACTOR HI_1459-RELATED"/>
    <property type="match status" value="1"/>
</dbReference>
<evidence type="ECO:0000256" key="5">
    <source>
        <dbReference type="ARBA" id="ARBA00023163"/>
    </source>
</evidence>
<evidence type="ECO:0000259" key="7">
    <source>
        <dbReference type="Pfam" id="PF08281"/>
    </source>
</evidence>
<evidence type="ECO:0000256" key="3">
    <source>
        <dbReference type="ARBA" id="ARBA00023082"/>
    </source>
</evidence>
<dbReference type="NCBIfam" id="TIGR02937">
    <property type="entry name" value="sigma70-ECF"/>
    <property type="match status" value="1"/>
</dbReference>
<dbReference type="AlphaFoldDB" id="A0A1I3QJX5"/>
<dbReference type="InterPro" id="IPR014284">
    <property type="entry name" value="RNA_pol_sigma-70_dom"/>
</dbReference>
<dbReference type="Gene3D" id="1.10.1740.10">
    <property type="match status" value="1"/>
</dbReference>
<dbReference type="RefSeq" id="WP_091701100.1">
    <property type="nucleotide sequence ID" value="NZ_BMYN01000002.1"/>
</dbReference>
<name>A0A1I3QJX5_9GAMM</name>
<evidence type="ECO:0000256" key="4">
    <source>
        <dbReference type="ARBA" id="ARBA00023125"/>
    </source>
</evidence>
<protein>
    <submittedName>
        <fullName evidence="8">RNA polymerase, sigma subunit, SigZ</fullName>
    </submittedName>
</protein>
<sequence>MAFECVLQAWEDHQAELRHFLIGQLSDPATADDFLQDVFFKAMRAGRTFCELTSPRAWLFQVARNALTDRYRLRKQWVPVPEQLPDEREVDRAPVDELDQCIHRTLPLLADTDRDIIEACDLGGMSQVAYAESHGLSLPATKARIRRARERLRATLARRCNVETDSSGRICCHKMHS</sequence>